<keyword evidence="4" id="KW-1185">Reference proteome</keyword>
<dbReference type="AlphaFoldDB" id="L1JAI8"/>
<dbReference type="HOGENOM" id="CLU_779505_0_0_1"/>
<evidence type="ECO:0000313" key="3">
    <source>
        <dbReference type="EnsemblProtists" id="EKX45119"/>
    </source>
</evidence>
<organism evidence="2">
    <name type="scientific">Guillardia theta (strain CCMP2712)</name>
    <name type="common">Cryptophyte</name>
    <dbReference type="NCBI Taxonomy" id="905079"/>
    <lineage>
        <taxon>Eukaryota</taxon>
        <taxon>Cryptophyceae</taxon>
        <taxon>Pyrenomonadales</taxon>
        <taxon>Geminigeraceae</taxon>
        <taxon>Guillardia</taxon>
    </lineage>
</organism>
<dbReference type="RefSeq" id="XP_005832099.1">
    <property type="nucleotide sequence ID" value="XM_005832042.1"/>
</dbReference>
<sequence>MLLQMPPTDLTNERQLIRELEILKELCTTPPTVSFLLLLVDRAVTLTSQQNRRSEARRSSVKPFTADASKNEKQLALKKRPSTSECNSEGWRQHSNTYESLREDGRSSERVDITVALRLNKTTHFRDMNIFALQSTLADELCQAEGIARSRIAFYDLDTRKIQAMRDVCMSDTNDGRMMEIFRRMKQSILALPFFHRQGKFPHSWPGMTCPVFKVRSKTGPILDMPLASNILDCQVVTSSTDSYKSYTSSPRQQQQGSARESSTGQQIFSCHPTKLTFEVRCFELPAAVLISPQIPPPRPKTQGGLLYSTTEFAEMQNAIVRAKQRLAFAERKAYTAAEMAKKMAISIRHQSNHVL</sequence>
<evidence type="ECO:0000313" key="2">
    <source>
        <dbReference type="EMBL" id="EKX45119.1"/>
    </source>
</evidence>
<dbReference type="Proteomes" id="UP000011087">
    <property type="component" value="Unassembled WGS sequence"/>
</dbReference>
<reference evidence="4" key="2">
    <citation type="submission" date="2012-11" db="EMBL/GenBank/DDBJ databases">
        <authorList>
            <person name="Kuo A."/>
            <person name="Curtis B.A."/>
            <person name="Tanifuji G."/>
            <person name="Burki F."/>
            <person name="Gruber A."/>
            <person name="Irimia M."/>
            <person name="Maruyama S."/>
            <person name="Arias M.C."/>
            <person name="Ball S.G."/>
            <person name="Gile G.H."/>
            <person name="Hirakawa Y."/>
            <person name="Hopkins J.F."/>
            <person name="Rensing S.A."/>
            <person name="Schmutz J."/>
            <person name="Symeonidi A."/>
            <person name="Elias M."/>
            <person name="Eveleigh R.J."/>
            <person name="Herman E.K."/>
            <person name="Klute M.J."/>
            <person name="Nakayama T."/>
            <person name="Obornik M."/>
            <person name="Reyes-Prieto A."/>
            <person name="Armbrust E.V."/>
            <person name="Aves S.J."/>
            <person name="Beiko R.G."/>
            <person name="Coutinho P."/>
            <person name="Dacks J.B."/>
            <person name="Durnford D.G."/>
            <person name="Fast N.M."/>
            <person name="Green B.R."/>
            <person name="Grisdale C."/>
            <person name="Hempe F."/>
            <person name="Henrissat B."/>
            <person name="Hoppner M.P."/>
            <person name="Ishida K.-I."/>
            <person name="Kim E."/>
            <person name="Koreny L."/>
            <person name="Kroth P.G."/>
            <person name="Liu Y."/>
            <person name="Malik S.-B."/>
            <person name="Maier U.G."/>
            <person name="McRose D."/>
            <person name="Mock T."/>
            <person name="Neilson J.A."/>
            <person name="Onodera N.T."/>
            <person name="Poole A.M."/>
            <person name="Pritham E.J."/>
            <person name="Richards T.A."/>
            <person name="Rocap G."/>
            <person name="Roy S.W."/>
            <person name="Sarai C."/>
            <person name="Schaack S."/>
            <person name="Shirato S."/>
            <person name="Slamovits C.H."/>
            <person name="Spencer D.F."/>
            <person name="Suzuki S."/>
            <person name="Worden A.Z."/>
            <person name="Zauner S."/>
            <person name="Barry K."/>
            <person name="Bell C."/>
            <person name="Bharti A.K."/>
            <person name="Crow J.A."/>
            <person name="Grimwood J."/>
            <person name="Kramer R."/>
            <person name="Lindquist E."/>
            <person name="Lucas S."/>
            <person name="Salamov A."/>
            <person name="McFadden G.I."/>
            <person name="Lane C.E."/>
            <person name="Keeling P.J."/>
            <person name="Gray M.W."/>
            <person name="Grigoriev I.V."/>
            <person name="Archibald J.M."/>
        </authorList>
    </citation>
    <scope>NUCLEOTIDE SEQUENCE</scope>
    <source>
        <strain evidence="4">CCMP2712</strain>
    </source>
</reference>
<feature type="region of interest" description="Disordered" evidence="1">
    <location>
        <begin position="244"/>
        <end position="266"/>
    </location>
</feature>
<dbReference type="EMBL" id="JH993001">
    <property type="protein sequence ID" value="EKX45119.1"/>
    <property type="molecule type" value="Genomic_DNA"/>
</dbReference>
<protein>
    <submittedName>
        <fullName evidence="2 3">Uncharacterized protein</fullName>
    </submittedName>
</protein>
<dbReference type="GeneID" id="17301651"/>
<name>L1JAI8_GUITC</name>
<reference evidence="3" key="3">
    <citation type="submission" date="2015-06" db="UniProtKB">
        <authorList>
            <consortium name="EnsemblProtists"/>
        </authorList>
    </citation>
    <scope>IDENTIFICATION</scope>
</reference>
<gene>
    <name evidence="2" type="ORF">GUITHDRAFT_109163</name>
</gene>
<proteinExistence type="predicted"/>
<reference evidence="2 4" key="1">
    <citation type="journal article" date="2012" name="Nature">
        <title>Algal genomes reveal evolutionary mosaicism and the fate of nucleomorphs.</title>
        <authorList>
            <consortium name="DOE Joint Genome Institute"/>
            <person name="Curtis B.A."/>
            <person name="Tanifuji G."/>
            <person name="Burki F."/>
            <person name="Gruber A."/>
            <person name="Irimia M."/>
            <person name="Maruyama S."/>
            <person name="Arias M.C."/>
            <person name="Ball S.G."/>
            <person name="Gile G.H."/>
            <person name="Hirakawa Y."/>
            <person name="Hopkins J.F."/>
            <person name="Kuo A."/>
            <person name="Rensing S.A."/>
            <person name="Schmutz J."/>
            <person name="Symeonidi A."/>
            <person name="Elias M."/>
            <person name="Eveleigh R.J."/>
            <person name="Herman E.K."/>
            <person name="Klute M.J."/>
            <person name="Nakayama T."/>
            <person name="Obornik M."/>
            <person name="Reyes-Prieto A."/>
            <person name="Armbrust E.V."/>
            <person name="Aves S.J."/>
            <person name="Beiko R.G."/>
            <person name="Coutinho P."/>
            <person name="Dacks J.B."/>
            <person name="Durnford D.G."/>
            <person name="Fast N.M."/>
            <person name="Green B.R."/>
            <person name="Grisdale C.J."/>
            <person name="Hempel F."/>
            <person name="Henrissat B."/>
            <person name="Hoppner M.P."/>
            <person name="Ishida K."/>
            <person name="Kim E."/>
            <person name="Koreny L."/>
            <person name="Kroth P.G."/>
            <person name="Liu Y."/>
            <person name="Malik S.B."/>
            <person name="Maier U.G."/>
            <person name="McRose D."/>
            <person name="Mock T."/>
            <person name="Neilson J.A."/>
            <person name="Onodera N.T."/>
            <person name="Poole A.M."/>
            <person name="Pritham E.J."/>
            <person name="Richards T.A."/>
            <person name="Rocap G."/>
            <person name="Roy S.W."/>
            <person name="Sarai C."/>
            <person name="Schaack S."/>
            <person name="Shirato S."/>
            <person name="Slamovits C.H."/>
            <person name="Spencer D.F."/>
            <person name="Suzuki S."/>
            <person name="Worden A.Z."/>
            <person name="Zauner S."/>
            <person name="Barry K."/>
            <person name="Bell C."/>
            <person name="Bharti A.K."/>
            <person name="Crow J.A."/>
            <person name="Grimwood J."/>
            <person name="Kramer R."/>
            <person name="Lindquist E."/>
            <person name="Lucas S."/>
            <person name="Salamov A."/>
            <person name="McFadden G.I."/>
            <person name="Lane C.E."/>
            <person name="Keeling P.J."/>
            <person name="Gray M.W."/>
            <person name="Grigoriev I.V."/>
            <person name="Archibald J.M."/>
        </authorList>
    </citation>
    <scope>NUCLEOTIDE SEQUENCE</scope>
    <source>
        <strain evidence="2 4">CCMP2712</strain>
    </source>
</reference>
<feature type="region of interest" description="Disordered" evidence="1">
    <location>
        <begin position="49"/>
        <end position="93"/>
    </location>
</feature>
<dbReference type="EnsemblProtists" id="EKX45119">
    <property type="protein sequence ID" value="EKX45119"/>
    <property type="gene ID" value="GUITHDRAFT_109163"/>
</dbReference>
<evidence type="ECO:0000256" key="1">
    <source>
        <dbReference type="SAM" id="MobiDB-lite"/>
    </source>
</evidence>
<feature type="compositionally biased region" description="Polar residues" evidence="1">
    <location>
        <begin position="251"/>
        <end position="266"/>
    </location>
</feature>
<dbReference type="PaxDb" id="55529-EKX45119"/>
<evidence type="ECO:0000313" key="4">
    <source>
        <dbReference type="Proteomes" id="UP000011087"/>
    </source>
</evidence>
<accession>L1JAI8</accession>
<dbReference type="KEGG" id="gtt:GUITHDRAFT_109163"/>